<dbReference type="Pfam" id="PF12739">
    <property type="entry name" value="TRAPPC-Trs85"/>
    <property type="match status" value="1"/>
</dbReference>
<reference evidence="2" key="2">
    <citation type="submission" date="2013-01" db="EMBL/GenBank/DDBJ databases">
        <title>The wheat powdery mildew genome reveals unique evolution of an obligate biotroph.</title>
        <authorList>
            <person name="Oberhaensli S."/>
            <person name="Wicker T."/>
            <person name="Keller B."/>
        </authorList>
    </citation>
    <scope>NUCLEOTIDE SEQUENCE</scope>
    <source>
        <strain evidence="2">96224</strain>
    </source>
</reference>
<dbReference type="PANTHER" id="PTHR12975:SF6">
    <property type="entry name" value="TRAFFICKING PROTEIN PARTICLE COMPLEX SUBUNIT 8"/>
    <property type="match status" value="1"/>
</dbReference>
<feature type="region of interest" description="Disordered" evidence="1">
    <location>
        <begin position="1"/>
        <end position="27"/>
    </location>
</feature>
<dbReference type="Proteomes" id="UP000053110">
    <property type="component" value="Unassembled WGS sequence"/>
</dbReference>
<reference evidence="3" key="3">
    <citation type="submission" date="2018-07" db="EMBL/GenBank/DDBJ databases">
        <authorList>
            <person name="Quirk P.G."/>
            <person name="Krulwich T.A."/>
        </authorList>
    </citation>
    <scope>NUCLEOTIDE SEQUENCE</scope>
    <source>
        <strain evidence="3">96224</strain>
    </source>
</reference>
<dbReference type="EMBL" id="UIGY01000189">
    <property type="protein sequence ID" value="SUZ12583.1"/>
    <property type="molecule type" value="Genomic_DNA"/>
</dbReference>
<dbReference type="OrthoDB" id="203724at2759"/>
<dbReference type="AlphaFoldDB" id="A0A061HDK0"/>
<organism evidence="3">
    <name type="scientific">Blumeria graminis f. sp. tritici 96224</name>
    <dbReference type="NCBI Taxonomy" id="1268274"/>
    <lineage>
        <taxon>Eukaryota</taxon>
        <taxon>Fungi</taxon>
        <taxon>Dikarya</taxon>
        <taxon>Ascomycota</taxon>
        <taxon>Pezizomycotina</taxon>
        <taxon>Leotiomycetes</taxon>
        <taxon>Erysiphales</taxon>
        <taxon>Erysiphaceae</taxon>
        <taxon>Blumeria</taxon>
    </lineage>
</organism>
<proteinExistence type="predicted"/>
<dbReference type="GO" id="GO:1990072">
    <property type="term" value="C:TRAPPIII protein complex"/>
    <property type="evidence" value="ECO:0007669"/>
    <property type="project" value="TreeGrafter"/>
</dbReference>
<evidence type="ECO:0000313" key="3">
    <source>
        <dbReference type="EMBL" id="SUZ12583.1"/>
    </source>
</evidence>
<evidence type="ECO:0000313" key="2">
    <source>
        <dbReference type="EMBL" id="EPQ62715.1"/>
    </source>
</evidence>
<reference evidence="4" key="1">
    <citation type="journal article" date="2013" name="Nat. Genet.">
        <title>The wheat powdery mildew genome shows the unique evolution of an obligate biotroph.</title>
        <authorList>
            <person name="Wicker T."/>
            <person name="Oberhaensli S."/>
            <person name="Parlange F."/>
            <person name="Buchmann J.P."/>
            <person name="Shatalina M."/>
            <person name="Roffler S."/>
            <person name="Ben-David R."/>
            <person name="Dolezel J."/>
            <person name="Simkova H."/>
            <person name="Schulze-Lefert P."/>
            <person name="Spanu P.D."/>
            <person name="Bruggmann R."/>
            <person name="Amselem J."/>
            <person name="Quesneville H."/>
            <person name="Ver Loren van Themaat E."/>
            <person name="Paape T."/>
            <person name="Shimizu K.K."/>
            <person name="Keller B."/>
        </authorList>
    </citation>
    <scope>NUCLEOTIDE SEQUENCE [LARGE SCALE GENOMIC DNA]</scope>
    <source>
        <strain evidence="4">96224</strain>
    </source>
</reference>
<evidence type="ECO:0000256" key="1">
    <source>
        <dbReference type="SAM" id="MobiDB-lite"/>
    </source>
</evidence>
<gene>
    <name evidence="2" type="ORF">BGT96224_2852</name>
    <name evidence="3" type="ORF">BGT96224V2_LOCUS5745</name>
</gene>
<dbReference type="HOGENOM" id="CLU_014185_0_0_1"/>
<dbReference type="InterPro" id="IPR024420">
    <property type="entry name" value="TRAPP_III_complex_Trs85"/>
</dbReference>
<dbReference type="EMBL" id="KE375162">
    <property type="protein sequence ID" value="EPQ62715.1"/>
    <property type="molecule type" value="Genomic_DNA"/>
</dbReference>
<sequence>MSPFSDASNNDSSKPQVDYSSSRPQNIRISIESQPAVSSGKTLPHRASNTSLNSLLLTTSTSTISRSNSPSRVGKLPRLVSSQIFGNNNEKSQNLSLIDQPEDPRSLILQAFVPHIAVHSSVDTTELVNDKGFQGGLCRLLRPFGEQVQGKVTVRDSIGAGKTWEDYAVRFSEFGNSIGTTGNSDLPKVTGGYHLILNGNKERVDNVLSQREPTNEIITSIEALVEYHLTQAESFSMEDRCEDQSPLNNGKQSPEVPTPFYALFMRGLISNIPLTPHETFSHPVACVIAISSRNANPIETLRELYDDANYGKNRLPTWVNNDYLRYYVLVHDEERSDFTKSVALFDQMKRHFGLHCHLLRLRSSRCIASDDDSMQLPRCKWMSASEQISEIQAREVKEEDSDYPPYIYGSDTMAIKTFIREMVNQSIIPSMERCVATWNDQVASRRRGLSGRILSISKQWAGFGRNSRNSTVSSGSSGSNPNYDSEHGFYRFDAPEALMRKLADYAFMLRDWKLALSTYDLLRSDFSTDKAWKYHAAANEMAAISALLVPKSTSSKTRAESIDQMLETASYSYITRCGVSYGTLRCLIMGMELLRLRGGSATSDAAKWGLRLLEYKVVGAVGDALLKERIAACYASNKGIESRRWGSRTRKSALWSIQAADSWLAHGKPQQSKRQLDIAKTKYSQLLNKDSLKTFTAASSYLESLQREVQLALMPVPSKEESILIEDLETLVEDSEGFDSRPNRRSIMSGIAPSLSGLATTPLKATFLESEGDPLKLDQFE</sequence>
<accession>A0A061HDK0</accession>
<protein>
    <submittedName>
        <fullName evidence="3">Bgt-2852</fullName>
    </submittedName>
    <submittedName>
        <fullName evidence="2">Subunit of TRAPP (Transport protein particle)</fullName>
    </submittedName>
</protein>
<dbReference type="PANTHER" id="PTHR12975">
    <property type="entry name" value="TRANSPORT PROTEIN TRAPP"/>
    <property type="match status" value="1"/>
</dbReference>
<evidence type="ECO:0000313" key="4">
    <source>
        <dbReference type="Proteomes" id="UP000053110"/>
    </source>
</evidence>
<name>A0A061HDK0_BLUGR</name>